<dbReference type="AlphaFoldDB" id="A0A1R3VIX4"/>
<feature type="domain" description="Phospholipid/glycerol acyltransferase" evidence="1">
    <location>
        <begin position="136"/>
        <end position="259"/>
    </location>
</feature>
<evidence type="ECO:0000313" key="3">
    <source>
        <dbReference type="Proteomes" id="UP000188388"/>
    </source>
</evidence>
<dbReference type="GO" id="GO:0016746">
    <property type="term" value="F:acyltransferase activity"/>
    <property type="evidence" value="ECO:0007669"/>
    <property type="project" value="UniProtKB-KW"/>
</dbReference>
<dbReference type="Proteomes" id="UP000188388">
    <property type="component" value="Unassembled WGS sequence"/>
</dbReference>
<dbReference type="SMART" id="SM00563">
    <property type="entry name" value="PlsC"/>
    <property type="match status" value="1"/>
</dbReference>
<dbReference type="STRING" id="1631249.BQ8794_90023"/>
<proteinExistence type="predicted"/>
<organism evidence="2 3">
    <name type="scientific">Mesorhizobium prunaredense</name>
    <dbReference type="NCBI Taxonomy" id="1631249"/>
    <lineage>
        <taxon>Bacteria</taxon>
        <taxon>Pseudomonadati</taxon>
        <taxon>Pseudomonadota</taxon>
        <taxon>Alphaproteobacteria</taxon>
        <taxon>Hyphomicrobiales</taxon>
        <taxon>Phyllobacteriaceae</taxon>
        <taxon>Mesorhizobium</taxon>
    </lineage>
</organism>
<keyword evidence="2" id="KW-0808">Transferase</keyword>
<dbReference type="EMBL" id="FTPD01000082">
    <property type="protein sequence ID" value="SIT59858.1"/>
    <property type="molecule type" value="Genomic_DNA"/>
</dbReference>
<protein>
    <submittedName>
        <fullName evidence="2">Phospholipid/glycerol acyltransferase</fullName>
    </submittedName>
</protein>
<dbReference type="InterPro" id="IPR045746">
    <property type="entry name" value="ACT14924-like_Acyltransf_dom"/>
</dbReference>
<evidence type="ECO:0000313" key="2">
    <source>
        <dbReference type="EMBL" id="SIT59858.1"/>
    </source>
</evidence>
<sequence length="361" mass="40846">MIQMVGCRAISRRGNDGFMAVKRSTAIRMHAIHMPAISYACHASLVTSLMLKLKMRERPFPELSYASPHQPALTRWFIHSIEGLSGRDRFAALYDFWRRHVVPTGERVFSRMLELIDVRVRTTGQWPPEKLPDTPLVIVANHPFGIGDGIAVLSLAEQLQRPFRVMIHKDLLKVREMEPYSLPIDFSETKDAIRNNMAVRHEAVRLLKDGVIIVVFPAGGVATAPKGFGRARDLPWKMFPARLVRDAKASVVPMHFSGQNGRLFHLVSGPMNLAERDGRVAKFVGRASLTLRISLLIHEFARLSGKSIDVRVGDVLGWDELEPVRDRKALLERLYRAVFDLAPAEPRDRGQFLPRRMRNAA</sequence>
<dbReference type="CDD" id="cd07986">
    <property type="entry name" value="LPLAT_ACT14924-like"/>
    <property type="match status" value="1"/>
</dbReference>
<dbReference type="SUPFAM" id="SSF69593">
    <property type="entry name" value="Glycerol-3-phosphate (1)-acyltransferase"/>
    <property type="match status" value="1"/>
</dbReference>
<evidence type="ECO:0000259" key="1">
    <source>
        <dbReference type="SMART" id="SM00563"/>
    </source>
</evidence>
<keyword evidence="2" id="KW-0012">Acyltransferase</keyword>
<accession>A0A1R3VIX4</accession>
<gene>
    <name evidence="2" type="ORF">BQ8794_90023</name>
</gene>
<reference evidence="3" key="1">
    <citation type="submission" date="2017-01" db="EMBL/GenBank/DDBJ databases">
        <authorList>
            <person name="Brunel B."/>
        </authorList>
    </citation>
    <scope>NUCLEOTIDE SEQUENCE [LARGE SCALE GENOMIC DNA]</scope>
</reference>
<keyword evidence="3" id="KW-1185">Reference proteome</keyword>
<dbReference type="Pfam" id="PF01553">
    <property type="entry name" value="Acyltransferase"/>
    <property type="match status" value="1"/>
</dbReference>
<dbReference type="InterPro" id="IPR002123">
    <property type="entry name" value="Plipid/glycerol_acylTrfase"/>
</dbReference>
<name>A0A1R3VIX4_9HYPH</name>